<dbReference type="EMBL" id="OZ034815">
    <property type="protein sequence ID" value="CAL1372325.1"/>
    <property type="molecule type" value="Genomic_DNA"/>
</dbReference>
<feature type="domain" description="CCHC-type" evidence="3">
    <location>
        <begin position="261"/>
        <end position="274"/>
    </location>
</feature>
<dbReference type="AlphaFoldDB" id="A0AAV2DFH7"/>
<dbReference type="InterPro" id="IPR036875">
    <property type="entry name" value="Znf_CCHC_sf"/>
</dbReference>
<feature type="compositionally biased region" description="Basic residues" evidence="2">
    <location>
        <begin position="119"/>
        <end position="133"/>
    </location>
</feature>
<gene>
    <name evidence="4" type="ORF">LTRI10_LOCUS14340</name>
</gene>
<dbReference type="PANTHER" id="PTHR46978">
    <property type="entry name" value="ZINC KNUCKLE (CCHC-TYPE) FAMILY PROTEIN"/>
    <property type="match status" value="1"/>
</dbReference>
<evidence type="ECO:0000256" key="2">
    <source>
        <dbReference type="SAM" id="MobiDB-lite"/>
    </source>
</evidence>
<organism evidence="4 5">
    <name type="scientific">Linum trigynum</name>
    <dbReference type="NCBI Taxonomy" id="586398"/>
    <lineage>
        <taxon>Eukaryota</taxon>
        <taxon>Viridiplantae</taxon>
        <taxon>Streptophyta</taxon>
        <taxon>Embryophyta</taxon>
        <taxon>Tracheophyta</taxon>
        <taxon>Spermatophyta</taxon>
        <taxon>Magnoliopsida</taxon>
        <taxon>eudicotyledons</taxon>
        <taxon>Gunneridae</taxon>
        <taxon>Pentapetalae</taxon>
        <taxon>rosids</taxon>
        <taxon>fabids</taxon>
        <taxon>Malpighiales</taxon>
        <taxon>Linaceae</taxon>
        <taxon>Linum</taxon>
    </lineage>
</organism>
<keyword evidence="1" id="KW-0862">Zinc</keyword>
<keyword evidence="5" id="KW-1185">Reference proteome</keyword>
<feature type="compositionally biased region" description="Basic and acidic residues" evidence="2">
    <location>
        <begin position="56"/>
        <end position="65"/>
    </location>
</feature>
<reference evidence="4 5" key="1">
    <citation type="submission" date="2024-04" db="EMBL/GenBank/DDBJ databases">
        <authorList>
            <person name="Fracassetti M."/>
        </authorList>
    </citation>
    <scope>NUCLEOTIDE SEQUENCE [LARGE SCALE GENOMIC DNA]</scope>
</reference>
<feature type="region of interest" description="Disordered" evidence="2">
    <location>
        <begin position="39"/>
        <end position="84"/>
    </location>
</feature>
<evidence type="ECO:0000259" key="3">
    <source>
        <dbReference type="PROSITE" id="PS50158"/>
    </source>
</evidence>
<feature type="compositionally biased region" description="Polar residues" evidence="2">
    <location>
        <begin position="41"/>
        <end position="51"/>
    </location>
</feature>
<evidence type="ECO:0000256" key="1">
    <source>
        <dbReference type="PROSITE-ProRule" id="PRU00047"/>
    </source>
</evidence>
<dbReference type="InterPro" id="IPR001878">
    <property type="entry name" value="Znf_CCHC"/>
</dbReference>
<proteinExistence type="predicted"/>
<protein>
    <recommendedName>
        <fullName evidence="3">CCHC-type domain-containing protein</fullName>
    </recommendedName>
</protein>
<dbReference type="SUPFAM" id="SSF57756">
    <property type="entry name" value="Retrovirus zinc finger-like domains"/>
    <property type="match status" value="1"/>
</dbReference>
<accession>A0AAV2DFH7</accession>
<keyword evidence="1" id="KW-0863">Zinc-finger</keyword>
<dbReference type="PANTHER" id="PTHR46978:SF1">
    <property type="entry name" value="ZINC KNUCKLE (CCHC-TYPE) FAMILY PROTEIN"/>
    <property type="match status" value="1"/>
</dbReference>
<dbReference type="SMART" id="SM00343">
    <property type="entry name" value="ZnF_C2HC"/>
    <property type="match status" value="3"/>
</dbReference>
<feature type="region of interest" description="Disordered" evidence="2">
    <location>
        <begin position="109"/>
        <end position="141"/>
    </location>
</feature>
<dbReference type="Gene3D" id="4.10.60.10">
    <property type="entry name" value="Zinc finger, CCHC-type"/>
    <property type="match status" value="1"/>
</dbReference>
<dbReference type="PROSITE" id="PS50158">
    <property type="entry name" value="ZF_CCHC"/>
    <property type="match status" value="1"/>
</dbReference>
<dbReference type="GO" id="GO:0008270">
    <property type="term" value="F:zinc ion binding"/>
    <property type="evidence" value="ECO:0007669"/>
    <property type="project" value="UniProtKB-KW"/>
</dbReference>
<evidence type="ECO:0000313" key="5">
    <source>
        <dbReference type="Proteomes" id="UP001497516"/>
    </source>
</evidence>
<dbReference type="GO" id="GO:0003676">
    <property type="term" value="F:nucleic acid binding"/>
    <property type="evidence" value="ECO:0007669"/>
    <property type="project" value="InterPro"/>
</dbReference>
<evidence type="ECO:0000313" key="4">
    <source>
        <dbReference type="EMBL" id="CAL1372325.1"/>
    </source>
</evidence>
<dbReference type="Proteomes" id="UP001497516">
    <property type="component" value="Chromosome 2"/>
</dbReference>
<name>A0AAV2DFH7_9ROSI</name>
<sequence length="482" mass="54035">MLTNCFSNGGVHFHLPPVASTEKEELDIEIIDEGRSMNGAVASSSTTNHGNGINGRGEEEKHCSSEIEAGVRSAGENDEEEEKERLGELGNLIGFENLKALLGAEGGRRDVDAYQGPGRWRRRRRRRSSRQKKVLASGDQIRVQQPPDLPLDIAEVEKKLGKSSNRVETSAEDNLVPRKLSQCIAEVEKKLETSSNRVKTSAEDNLVLRKLSQDTAEVEKKLEKSSNRVKTYGEDNLVLRKLLRRPRYFDPPTDGLLEILCPHCGEEGHIAKRCALQQEKKPCFLCGSFDHAWKHCVQSRHVEEGCHLEEEGDNLNSEICLRCRESGHDMLSCKSDYSPDDLKVNIAKLIVRMVSSLIKSSFYHGFLAAANLMSRKWNVTCARRLVTCAVVSFDLPVHSRFHVTGVVGLATWVLDAQRKQWPGIRRSLVSVLDIVRGPSFTKPNECSGFGRDLGLLERGVFSFGYYKNQDPLLRLVDREVSQ</sequence>
<keyword evidence="1" id="KW-0479">Metal-binding</keyword>